<dbReference type="GO" id="GO:0031528">
    <property type="term" value="C:microvillus membrane"/>
    <property type="evidence" value="ECO:0007669"/>
    <property type="project" value="UniProtKB-SubCell"/>
</dbReference>
<evidence type="ECO:0000256" key="5">
    <source>
        <dbReference type="ARBA" id="ARBA00023136"/>
    </source>
</evidence>
<keyword evidence="10" id="KW-1185">Reference proteome</keyword>
<dbReference type="GO" id="GO:0009986">
    <property type="term" value="C:cell surface"/>
    <property type="evidence" value="ECO:0007669"/>
    <property type="project" value="TreeGrafter"/>
</dbReference>
<keyword evidence="3 7" id="KW-0812">Transmembrane</keyword>
<dbReference type="Pfam" id="PF05478">
    <property type="entry name" value="Prominin"/>
    <property type="match status" value="2"/>
</dbReference>
<feature type="transmembrane region" description="Helical" evidence="7">
    <location>
        <begin position="393"/>
        <end position="422"/>
    </location>
</feature>
<evidence type="ECO:0000256" key="7">
    <source>
        <dbReference type="SAM" id="Phobius"/>
    </source>
</evidence>
<dbReference type="InterPro" id="IPR008795">
    <property type="entry name" value="Prominin"/>
</dbReference>
<dbReference type="GO" id="GO:0005929">
    <property type="term" value="C:cilium"/>
    <property type="evidence" value="ECO:0007669"/>
    <property type="project" value="TreeGrafter"/>
</dbReference>
<evidence type="ECO:0000313" key="9">
    <source>
        <dbReference type="Ensembl" id="ENSPKIP00000035024.1"/>
    </source>
</evidence>
<evidence type="ECO:0000256" key="6">
    <source>
        <dbReference type="ARBA" id="ARBA00023180"/>
    </source>
</evidence>
<feature type="transmembrane region" description="Helical" evidence="7">
    <location>
        <begin position="137"/>
        <end position="159"/>
    </location>
</feature>
<reference evidence="9" key="1">
    <citation type="submission" date="2025-08" db="UniProtKB">
        <authorList>
            <consortium name="Ensembl"/>
        </authorList>
    </citation>
    <scope>IDENTIFICATION</scope>
</reference>
<evidence type="ECO:0000256" key="1">
    <source>
        <dbReference type="ARBA" id="ARBA00004475"/>
    </source>
</evidence>
<keyword evidence="5 7" id="KW-0472">Membrane</keyword>
<dbReference type="Ensembl" id="ENSPKIT00000015949.1">
    <property type="protein sequence ID" value="ENSPKIP00000035024.1"/>
    <property type="gene ID" value="ENSPKIG00000013999.1"/>
</dbReference>
<feature type="transmembrane region" description="Helical" evidence="7">
    <location>
        <begin position="87"/>
        <end position="116"/>
    </location>
</feature>
<dbReference type="PANTHER" id="PTHR22730:SF3">
    <property type="entry name" value="PROMININ-1"/>
    <property type="match status" value="1"/>
</dbReference>
<dbReference type="GO" id="GO:0016324">
    <property type="term" value="C:apical plasma membrane"/>
    <property type="evidence" value="ECO:0007669"/>
    <property type="project" value="TreeGrafter"/>
</dbReference>
<dbReference type="GeneTree" id="ENSGT00530000063586"/>
<feature type="signal peptide" evidence="8">
    <location>
        <begin position="1"/>
        <end position="17"/>
    </location>
</feature>
<dbReference type="AlphaFoldDB" id="A0A3B3SWI0"/>
<name>A0A3B3SWI0_9TELE</name>
<dbReference type="GO" id="GO:0071914">
    <property type="term" value="C:prominosome"/>
    <property type="evidence" value="ECO:0007669"/>
    <property type="project" value="TreeGrafter"/>
</dbReference>
<proteinExistence type="inferred from homology"/>
<evidence type="ECO:0000256" key="8">
    <source>
        <dbReference type="SAM" id="SignalP"/>
    </source>
</evidence>
<evidence type="ECO:0000256" key="3">
    <source>
        <dbReference type="ARBA" id="ARBA00022692"/>
    </source>
</evidence>
<evidence type="ECO:0000313" key="10">
    <source>
        <dbReference type="Proteomes" id="UP000261540"/>
    </source>
</evidence>
<keyword evidence="8" id="KW-0732">Signal</keyword>
<protein>
    <submittedName>
        <fullName evidence="9">Prominin 1a</fullName>
    </submittedName>
</protein>
<evidence type="ECO:0000256" key="4">
    <source>
        <dbReference type="ARBA" id="ARBA00022989"/>
    </source>
</evidence>
<keyword evidence="6" id="KW-0325">Glycoprotein</keyword>
<dbReference type="PANTHER" id="PTHR22730">
    <property type="entry name" value="PROMININ PROM PROTEIN"/>
    <property type="match status" value="1"/>
</dbReference>
<reference evidence="9" key="2">
    <citation type="submission" date="2025-09" db="UniProtKB">
        <authorList>
            <consortium name="Ensembl"/>
        </authorList>
    </citation>
    <scope>IDENTIFICATION</scope>
</reference>
<comment type="subcellular location">
    <subcellularLocation>
        <location evidence="1">Cell projection</location>
        <location evidence="1">Microvillus membrane</location>
        <topology evidence="1">Multi-pass membrane protein</topology>
    </subcellularLocation>
</comment>
<organism evidence="9 10">
    <name type="scientific">Paramormyrops kingsleyae</name>
    <dbReference type="NCBI Taxonomy" id="1676925"/>
    <lineage>
        <taxon>Eukaryota</taxon>
        <taxon>Metazoa</taxon>
        <taxon>Chordata</taxon>
        <taxon>Craniata</taxon>
        <taxon>Vertebrata</taxon>
        <taxon>Euteleostomi</taxon>
        <taxon>Actinopterygii</taxon>
        <taxon>Neopterygii</taxon>
        <taxon>Teleostei</taxon>
        <taxon>Osteoglossocephala</taxon>
        <taxon>Osteoglossomorpha</taxon>
        <taxon>Osteoglossiformes</taxon>
        <taxon>Mormyridae</taxon>
        <taxon>Paramormyrops</taxon>
    </lineage>
</organism>
<evidence type="ECO:0000256" key="2">
    <source>
        <dbReference type="ARBA" id="ARBA00006058"/>
    </source>
</evidence>
<feature type="chain" id="PRO_5017306510" evidence="8">
    <location>
        <begin position="18"/>
        <end position="790"/>
    </location>
</feature>
<sequence length="790" mass="87280">MVAKVVLLFLLCRGAISGQLQATTQQGDSAALQFESVPPAVYETPASYNPGPMDALFYMVHTFLHVVQPNPFPEAERERSGAAHYEMGFLVCAALGLLFMVLMPLVGFCFCVCRCCENCGGEMHQRQRKNADCRRSALAGALFVTSLLITAGVVIAYAANQNLSDQLKGVWRLVNSNMKDLQTLVNQTPVQIDYLIGQYNTTKGKVISDLDNVAPLLGREIYDNLASECLPALDRVSSMASDMRETQRALLNMNLTLEVLQKSSSSLQANLSLVNTSIKSVLNDSVCKLESVKNVCMSIRDSLSQLCIHANFSRVDALGPLKQLGRGLSHLAGPLPTFPSAGVRNLLDDIGTDITSFSKKLPLQANLRDVSNLVNQVHSQIEDVYPQIDRADFYRWTCCVTLCCLVLLILTFTFLGLLCGGCGYDRHASPTTRGCVSNTGGNLLMAGAGFTFIFSWVLMAFVTLTFVVGGNVEKLFCEPLESQQLFKVIDTPYLLNHNARNFIPALLIHNPEINLTAGSLYSKCKENRGIYSALQLDNVFNLTAYLDISAHSQDIAKQFDSVSVDLNSIILLEPSGKENLLSFNKTGVDKINYPEYLAEVSLNESFQWLWGWSAYVLFSPELQGNLRTQVSNIRDIHNKQVIPMQHSASRIADTLKAIDSAQNITHNATHIITQETGNYRDRLIGYFEQYINWVKTSLAMDVASCKPISNLVDSVDLVCIYRLASVAMETKPPGGEGALSAPRLQVFGSDPWDRVAFVTLALMAYVCVNWVQWEEARHRAPGRTTEWVEP</sequence>
<keyword evidence="4 7" id="KW-1133">Transmembrane helix</keyword>
<accession>A0A3B3SWI0</accession>
<comment type="similarity">
    <text evidence="2">Belongs to the prominin family.</text>
</comment>
<dbReference type="Proteomes" id="UP000261540">
    <property type="component" value="Unplaced"/>
</dbReference>
<dbReference type="GO" id="GO:0015485">
    <property type="term" value="F:cholesterol binding"/>
    <property type="evidence" value="ECO:0007669"/>
    <property type="project" value="TreeGrafter"/>
</dbReference>
<feature type="transmembrane region" description="Helical" evidence="7">
    <location>
        <begin position="443"/>
        <end position="468"/>
    </location>
</feature>